<keyword evidence="3" id="KW-0812">Transmembrane</keyword>
<dbReference type="EMBL" id="LN856836">
    <property type="protein sequence ID" value="CDQ03584.1"/>
    <property type="molecule type" value="Genomic_DNA"/>
</dbReference>
<evidence type="ECO:0000256" key="1">
    <source>
        <dbReference type="ARBA" id="ARBA00022884"/>
    </source>
</evidence>
<dbReference type="GO" id="GO:0045202">
    <property type="term" value="C:synapse"/>
    <property type="evidence" value="ECO:0007669"/>
    <property type="project" value="TreeGrafter"/>
</dbReference>
<organism evidence="5">
    <name type="scientific">Brugia malayi</name>
    <name type="common">Filarial nematode worm</name>
    <dbReference type="NCBI Taxonomy" id="6279"/>
    <lineage>
        <taxon>Eukaryota</taxon>
        <taxon>Metazoa</taxon>
        <taxon>Ecdysozoa</taxon>
        <taxon>Nematoda</taxon>
        <taxon>Chromadorea</taxon>
        <taxon>Rhabditida</taxon>
        <taxon>Spirurina</taxon>
        <taxon>Spiruromorpha</taxon>
        <taxon>Filarioidea</taxon>
        <taxon>Onchocercidae</taxon>
        <taxon>Brugia</taxon>
    </lineage>
</organism>
<feature type="domain" description="RRM" evidence="4">
    <location>
        <begin position="185"/>
        <end position="263"/>
    </location>
</feature>
<dbReference type="Pfam" id="PF16367">
    <property type="entry name" value="RRM_7"/>
    <property type="match status" value="1"/>
</dbReference>
<keyword evidence="1 2" id="KW-0694">RNA-binding</keyword>
<dbReference type="Gene3D" id="4.10.640.40">
    <property type="entry name" value="Cytoplasmic polyadenylation element-binding protein, ZZ domain"/>
    <property type="match status" value="1"/>
</dbReference>
<dbReference type="InterPro" id="IPR038446">
    <property type="entry name" value="CEBP_ZZ_sf"/>
</dbReference>
<accession>A0A1I9G6R7</accession>
<keyword evidence="3" id="KW-1133">Transmembrane helix</keyword>
<feature type="transmembrane region" description="Helical" evidence="3">
    <location>
        <begin position="412"/>
        <end position="433"/>
    </location>
</feature>
<dbReference type="GO" id="GO:0005634">
    <property type="term" value="C:nucleus"/>
    <property type="evidence" value="ECO:0007669"/>
    <property type="project" value="TreeGrafter"/>
</dbReference>
<evidence type="ECO:0000256" key="3">
    <source>
        <dbReference type="SAM" id="Phobius"/>
    </source>
</evidence>
<dbReference type="GO" id="GO:0003730">
    <property type="term" value="F:mRNA 3'-UTR binding"/>
    <property type="evidence" value="ECO:0007669"/>
    <property type="project" value="InterPro"/>
</dbReference>
<protein>
    <submittedName>
        <fullName evidence="5">Bm9082, isoform e</fullName>
    </submittedName>
</protein>
<sequence length="441" mass="50150">MTSKPLYMTTCVIPGNFGKISGSASTENYNIFGNHSFDGYGTIAQLKNIWSNDSSDNQVSVPDLVLQSFPGNGIFSRKVFVGGLPPDVTANSLSLFFEQFGANTVDWPHRKCTGSDIPPNGYAFVVFMSDRSVEYLVSRCICKQGKLNILLKNGKKEVKVVQVRPWALSDQVYRVTDAKPLSDRFSVFIGGVPRTTTASELAMLLQQTIGDVVYVSLEVDAETKYPKGAAQVVFNNRESYLTAIAMRLITLTTIDQVKEIEIKPYLMDFAQCEMCNLADARYLCPELCCLMYMCEPCWTEVHKQRGLLHHRPMTKAKPGSPMRNISNYVTAFPFFNPSLDHHNHSGLRSTNQQQQLCHCRVRETLPLQRLLQQYIMQANQAFSQYRVSSISSLQTLFKLFCRDFRIRRKIRFLINWVYLCTLITLQVSGYIYVPELLYRCD</sequence>
<dbReference type="PANTHER" id="PTHR12566:SF12">
    <property type="entry name" value="TRANSLATIONAL REGULATOR ORB2"/>
    <property type="match status" value="1"/>
</dbReference>
<dbReference type="InterPro" id="IPR000504">
    <property type="entry name" value="RRM_dom"/>
</dbReference>
<dbReference type="PROSITE" id="PS50102">
    <property type="entry name" value="RRM"/>
    <property type="match status" value="2"/>
</dbReference>
<dbReference type="Pfam" id="PF00076">
    <property type="entry name" value="RRM_1"/>
    <property type="match status" value="1"/>
</dbReference>
<dbReference type="InterPro" id="IPR032296">
    <property type="entry name" value="CEBP_ZZ"/>
</dbReference>
<dbReference type="AlphaFoldDB" id="A0A1I9G6R7"/>
<evidence type="ECO:0000313" key="5">
    <source>
        <dbReference type="EMBL" id="CDQ03584.1"/>
    </source>
</evidence>
<dbReference type="GO" id="GO:0000900">
    <property type="term" value="F:mRNA regulatory element binding translation repressor activity"/>
    <property type="evidence" value="ECO:0007669"/>
    <property type="project" value="TreeGrafter"/>
</dbReference>
<feature type="domain" description="RRM" evidence="4">
    <location>
        <begin position="77"/>
        <end position="165"/>
    </location>
</feature>
<dbReference type="InterPro" id="IPR012677">
    <property type="entry name" value="Nucleotide-bd_a/b_plait_sf"/>
</dbReference>
<name>A0A1I9G6R7_BRUMA</name>
<keyword evidence="3" id="KW-0472">Membrane</keyword>
<reference evidence="5" key="2">
    <citation type="submission" date="2012-12" db="EMBL/GenBank/DDBJ databases">
        <authorList>
            <consortium name="WormBase Consortium"/>
            <person name="Ghedin E."/>
            <person name="Paulini M."/>
        </authorList>
    </citation>
    <scope>NUCLEOTIDE SEQUENCE</scope>
    <source>
        <strain evidence="5">FR3</strain>
    </source>
</reference>
<dbReference type="GO" id="GO:0043022">
    <property type="term" value="F:ribosome binding"/>
    <property type="evidence" value="ECO:0007669"/>
    <property type="project" value="TreeGrafter"/>
</dbReference>
<dbReference type="OMA" id="WPHRKCT"/>
<evidence type="ECO:0000256" key="2">
    <source>
        <dbReference type="PROSITE-ProRule" id="PRU00176"/>
    </source>
</evidence>
<dbReference type="SUPFAM" id="SSF54928">
    <property type="entry name" value="RNA-binding domain, RBD"/>
    <property type="match status" value="1"/>
</dbReference>
<dbReference type="InterPro" id="IPR035979">
    <property type="entry name" value="RBD_domain_sf"/>
</dbReference>
<dbReference type="GO" id="GO:2000766">
    <property type="term" value="P:negative regulation of cytoplasmic translation"/>
    <property type="evidence" value="ECO:0007669"/>
    <property type="project" value="TreeGrafter"/>
</dbReference>
<dbReference type="Pfam" id="PF16366">
    <property type="entry name" value="CEBP_ZZ"/>
    <property type="match status" value="1"/>
</dbReference>
<dbReference type="PANTHER" id="PTHR12566">
    <property type="entry name" value="CYTOPLASMIC POLYADENYLATION ELEMENT BINDING PROTEIN CPEB"/>
    <property type="match status" value="1"/>
</dbReference>
<gene>
    <name evidence="5" type="primary">Bm9082</name>
    <name evidence="5" type="ORF">BM_Bm9082</name>
</gene>
<evidence type="ECO:0000259" key="4">
    <source>
        <dbReference type="PROSITE" id="PS50102"/>
    </source>
</evidence>
<dbReference type="CDD" id="cd19757">
    <property type="entry name" value="Bbox1"/>
    <property type="match status" value="1"/>
</dbReference>
<reference evidence="5" key="1">
    <citation type="journal article" date="2007" name="Science">
        <title>Draft genome of the filarial nematode parasite Brugia malayi.</title>
        <authorList>
            <person name="Ghedin E."/>
            <person name="Wang S."/>
            <person name="Spiro D."/>
            <person name="Caler E."/>
            <person name="Zhao Q."/>
            <person name="Crabtree J."/>
            <person name="Allen J.E."/>
            <person name="Delcher A.L."/>
            <person name="Guiliano D.B."/>
            <person name="Miranda-Saavedra D."/>
            <person name="Angiuoli S.V."/>
            <person name="Creasy T."/>
            <person name="Amedeo P."/>
            <person name="Haas B."/>
            <person name="El-Sayed N.M."/>
            <person name="Wortman J.R."/>
            <person name="Feldblyum T."/>
            <person name="Tallon L."/>
            <person name="Schatz M."/>
            <person name="Shumway M."/>
            <person name="Koo H."/>
            <person name="Salzberg S.L."/>
            <person name="Schobel S."/>
            <person name="Pertea M."/>
            <person name="Pop M."/>
            <person name="White O."/>
            <person name="Barton G.J."/>
            <person name="Carlow C.K."/>
            <person name="Crawford M.J."/>
            <person name="Daub J."/>
            <person name="Dimmic M.W."/>
            <person name="Estes C.F."/>
            <person name="Foster J.M."/>
            <person name="Ganatra M."/>
            <person name="Gregory W.F."/>
            <person name="Johnson N.M."/>
            <person name="Jin J."/>
            <person name="Komuniecki R."/>
            <person name="Korf I."/>
            <person name="Kumar S."/>
            <person name="Laney S."/>
            <person name="Li B.W."/>
            <person name="Li W."/>
            <person name="Lindblom T.H."/>
            <person name="Lustigman S."/>
            <person name="Ma D."/>
            <person name="Maina C.V."/>
            <person name="Martin D.M."/>
            <person name="McCarter J.P."/>
            <person name="McReynolds L."/>
            <person name="Mitreva M."/>
            <person name="Nutman T.B."/>
            <person name="Parkinson J."/>
            <person name="Peregrin-Alvarez J.M."/>
            <person name="Poole C."/>
            <person name="Ren Q."/>
            <person name="Saunders L."/>
            <person name="Sluder A.E."/>
            <person name="Smith K."/>
            <person name="Stanke M."/>
            <person name="Unnasch T.R."/>
            <person name="Ware J."/>
            <person name="Wei A.D."/>
            <person name="Weil G."/>
            <person name="Williams D.J."/>
            <person name="Zhang Y."/>
            <person name="Williams S.A."/>
            <person name="Fraser-Liggett C."/>
            <person name="Slatko B."/>
            <person name="Blaxter M.L."/>
            <person name="Scott A.L."/>
        </authorList>
    </citation>
    <scope>NUCLEOTIDE SEQUENCE</scope>
    <source>
        <strain evidence="5">FR3</strain>
    </source>
</reference>
<dbReference type="GO" id="GO:0008135">
    <property type="term" value="F:translation factor activity, RNA binding"/>
    <property type="evidence" value="ECO:0007669"/>
    <property type="project" value="TreeGrafter"/>
</dbReference>
<dbReference type="GO" id="GO:0005737">
    <property type="term" value="C:cytoplasm"/>
    <property type="evidence" value="ECO:0007669"/>
    <property type="project" value="TreeGrafter"/>
</dbReference>
<dbReference type="SMART" id="SM00360">
    <property type="entry name" value="RRM"/>
    <property type="match status" value="2"/>
</dbReference>
<dbReference type="GO" id="GO:0043005">
    <property type="term" value="C:neuron projection"/>
    <property type="evidence" value="ECO:0007669"/>
    <property type="project" value="TreeGrafter"/>
</dbReference>
<proteinExistence type="predicted"/>
<dbReference type="InterPro" id="IPR034819">
    <property type="entry name" value="CPEB"/>
</dbReference>
<dbReference type="Gene3D" id="3.30.70.330">
    <property type="match status" value="2"/>
</dbReference>